<dbReference type="Gene3D" id="3.40.50.140">
    <property type="match status" value="1"/>
</dbReference>
<keyword evidence="6 10" id="KW-0413">Isomerase</keyword>
<feature type="compositionally biased region" description="Low complexity" evidence="7">
    <location>
        <begin position="808"/>
        <end position="825"/>
    </location>
</feature>
<reference evidence="10 11" key="1">
    <citation type="journal article" date="2015" name="PLoS Pathog.">
        <title>Leptomonas seymouri: Adaptations to the Dixenous Life Cycle Analyzed by Genome Sequencing, Transcriptome Profiling and Co-infection with Leishmania donovani.</title>
        <authorList>
            <person name="Kraeva N."/>
            <person name="Butenko A."/>
            <person name="Hlavacova J."/>
            <person name="Kostygov A."/>
            <person name="Myskova J."/>
            <person name="Grybchuk D."/>
            <person name="Lestinova T."/>
            <person name="Votypka J."/>
            <person name="Volf P."/>
            <person name="Opperdoes F."/>
            <person name="Flegontov P."/>
            <person name="Lukes J."/>
            <person name="Yurchenko V."/>
        </authorList>
    </citation>
    <scope>NUCLEOTIDE SEQUENCE [LARGE SCALE GENOMIC DNA]</scope>
    <source>
        <strain evidence="10 11">ATCC 30220</strain>
    </source>
</reference>
<dbReference type="SMART" id="SM00493">
    <property type="entry name" value="TOPRIM"/>
    <property type="match status" value="1"/>
</dbReference>
<dbReference type="SMART" id="SM00437">
    <property type="entry name" value="TOP1Ac"/>
    <property type="match status" value="1"/>
</dbReference>
<feature type="compositionally biased region" description="Basic and acidic residues" evidence="7">
    <location>
        <begin position="839"/>
        <end position="852"/>
    </location>
</feature>
<feature type="compositionally biased region" description="Basic and acidic residues" evidence="7">
    <location>
        <begin position="756"/>
        <end position="766"/>
    </location>
</feature>
<evidence type="ECO:0000259" key="9">
    <source>
        <dbReference type="PROSITE" id="PS52039"/>
    </source>
</evidence>
<feature type="region of interest" description="Disordered" evidence="7">
    <location>
        <begin position="807"/>
        <end position="858"/>
    </location>
</feature>
<evidence type="ECO:0000256" key="2">
    <source>
        <dbReference type="ARBA" id="ARBA00009446"/>
    </source>
</evidence>
<dbReference type="AlphaFoldDB" id="A0A0N1PDE4"/>
<evidence type="ECO:0000256" key="4">
    <source>
        <dbReference type="ARBA" id="ARBA00023029"/>
    </source>
</evidence>
<dbReference type="FunFam" id="1.10.290.10:FF:000005">
    <property type="entry name" value="DNA topoisomerase 1A"/>
    <property type="match status" value="1"/>
</dbReference>
<keyword evidence="11" id="KW-1185">Reference proteome</keyword>
<name>A0A0N1PDE4_LEPSE</name>
<evidence type="ECO:0000259" key="8">
    <source>
        <dbReference type="PROSITE" id="PS50880"/>
    </source>
</evidence>
<dbReference type="OMA" id="GRVQTPC"/>
<dbReference type="Pfam" id="PF01131">
    <property type="entry name" value="Topoisom_bac"/>
    <property type="match status" value="1"/>
</dbReference>
<dbReference type="PRINTS" id="PR00417">
    <property type="entry name" value="PRTPISMRASEI"/>
</dbReference>
<evidence type="ECO:0000313" key="10">
    <source>
        <dbReference type="EMBL" id="KPI85325.1"/>
    </source>
</evidence>
<evidence type="ECO:0000313" key="11">
    <source>
        <dbReference type="Proteomes" id="UP000038009"/>
    </source>
</evidence>
<comment type="caution">
    <text evidence="10">The sequence shown here is derived from an EMBL/GenBank/DDBJ whole genome shotgun (WGS) entry which is preliminary data.</text>
</comment>
<dbReference type="Gene3D" id="2.70.20.10">
    <property type="entry name" value="Topoisomerase I, domain 3"/>
    <property type="match status" value="1"/>
</dbReference>
<dbReference type="FunFam" id="3.40.50.140:FF:000008">
    <property type="entry name" value="DNA topoisomerase 1A"/>
    <property type="match status" value="1"/>
</dbReference>
<dbReference type="InterPro" id="IPR006171">
    <property type="entry name" value="TOPRIM_dom"/>
</dbReference>
<dbReference type="PANTHER" id="PTHR42785">
    <property type="entry name" value="DNA TOPOISOMERASE, TYPE IA, CORE"/>
    <property type="match status" value="1"/>
</dbReference>
<dbReference type="EC" id="5.6.2.1" evidence="3"/>
<dbReference type="InterPro" id="IPR013824">
    <property type="entry name" value="Topo_IA_cen_sub1"/>
</dbReference>
<dbReference type="InterPro" id="IPR003602">
    <property type="entry name" value="Topo_IA_DNA-bd_dom"/>
</dbReference>
<dbReference type="InterPro" id="IPR023405">
    <property type="entry name" value="Topo_IA_core_domain"/>
</dbReference>
<evidence type="ECO:0000256" key="6">
    <source>
        <dbReference type="ARBA" id="ARBA00023235"/>
    </source>
</evidence>
<gene>
    <name evidence="10" type="ORF">ABL78_5607</name>
</gene>
<dbReference type="InterPro" id="IPR000380">
    <property type="entry name" value="Topo_IA"/>
</dbReference>
<feature type="compositionally biased region" description="Low complexity" evidence="7">
    <location>
        <begin position="744"/>
        <end position="753"/>
    </location>
</feature>
<comment type="similarity">
    <text evidence="2">Belongs to the type IA topoisomerase family.</text>
</comment>
<feature type="domain" description="Topo IA-type catalytic" evidence="9">
    <location>
        <begin position="182"/>
        <end position="684"/>
    </location>
</feature>
<accession>A0A0N1PDE4</accession>
<feature type="domain" description="Toprim" evidence="8">
    <location>
        <begin position="10"/>
        <end position="161"/>
    </location>
</feature>
<protein>
    <recommendedName>
        <fullName evidence="3">DNA topoisomerase</fullName>
        <ecNumber evidence="3">5.6.2.1</ecNumber>
    </recommendedName>
</protein>
<evidence type="ECO:0000256" key="7">
    <source>
        <dbReference type="SAM" id="MobiDB-lite"/>
    </source>
</evidence>
<evidence type="ECO:0000256" key="5">
    <source>
        <dbReference type="ARBA" id="ARBA00023125"/>
    </source>
</evidence>
<dbReference type="InterPro" id="IPR013826">
    <property type="entry name" value="Topo_IA_cen_sub3"/>
</dbReference>
<dbReference type="CDD" id="cd01028">
    <property type="entry name" value="TOPRIM_TopoIA"/>
    <property type="match status" value="1"/>
</dbReference>
<dbReference type="SUPFAM" id="SSF56712">
    <property type="entry name" value="Prokaryotic type I DNA topoisomerase"/>
    <property type="match status" value="1"/>
</dbReference>
<dbReference type="GO" id="GO:0006265">
    <property type="term" value="P:DNA topological change"/>
    <property type="evidence" value="ECO:0007669"/>
    <property type="project" value="InterPro"/>
</dbReference>
<organism evidence="10 11">
    <name type="scientific">Leptomonas seymouri</name>
    <dbReference type="NCBI Taxonomy" id="5684"/>
    <lineage>
        <taxon>Eukaryota</taxon>
        <taxon>Discoba</taxon>
        <taxon>Euglenozoa</taxon>
        <taxon>Kinetoplastea</taxon>
        <taxon>Metakinetoplastina</taxon>
        <taxon>Trypanosomatida</taxon>
        <taxon>Trypanosomatidae</taxon>
        <taxon>Leishmaniinae</taxon>
        <taxon>Leptomonas</taxon>
    </lineage>
</organism>
<dbReference type="GO" id="GO:0003917">
    <property type="term" value="F:DNA topoisomerase type I (single strand cut, ATP-independent) activity"/>
    <property type="evidence" value="ECO:0007669"/>
    <property type="project" value="UniProtKB-EC"/>
</dbReference>
<dbReference type="PROSITE" id="PS52039">
    <property type="entry name" value="TOPO_IA_2"/>
    <property type="match status" value="1"/>
</dbReference>
<dbReference type="EMBL" id="LJSK01000194">
    <property type="protein sequence ID" value="KPI85325.1"/>
    <property type="molecule type" value="Genomic_DNA"/>
</dbReference>
<feature type="region of interest" description="Disordered" evidence="7">
    <location>
        <begin position="395"/>
        <end position="438"/>
    </location>
</feature>
<dbReference type="InterPro" id="IPR013497">
    <property type="entry name" value="Topo_IA_cen"/>
</dbReference>
<dbReference type="GO" id="GO:0003677">
    <property type="term" value="F:DNA binding"/>
    <property type="evidence" value="ECO:0007669"/>
    <property type="project" value="UniProtKB-KW"/>
</dbReference>
<comment type="catalytic activity">
    <reaction evidence="1">
        <text>ATP-independent breakage of single-stranded DNA, followed by passage and rejoining.</text>
        <dbReference type="EC" id="5.6.2.1"/>
    </reaction>
</comment>
<feature type="region of interest" description="Disordered" evidence="7">
    <location>
        <begin position="723"/>
        <end position="766"/>
    </location>
</feature>
<dbReference type="PANTHER" id="PTHR42785:SF1">
    <property type="entry name" value="DNA TOPOISOMERASE"/>
    <property type="match status" value="1"/>
</dbReference>
<evidence type="ECO:0000256" key="3">
    <source>
        <dbReference type="ARBA" id="ARBA00012891"/>
    </source>
</evidence>
<dbReference type="Proteomes" id="UP000038009">
    <property type="component" value="Unassembled WGS sequence"/>
</dbReference>
<dbReference type="InterPro" id="IPR013825">
    <property type="entry name" value="Topo_IA_cen_sub2"/>
</dbReference>
<dbReference type="VEuPathDB" id="TriTrypDB:Lsey_0194_0030"/>
<dbReference type="OrthoDB" id="430051at2759"/>
<feature type="compositionally biased region" description="Basic residues" evidence="7">
    <location>
        <begin position="826"/>
        <end position="838"/>
    </location>
</feature>
<dbReference type="Gene3D" id="1.10.290.10">
    <property type="entry name" value="Topoisomerase I, domain 4"/>
    <property type="match status" value="1"/>
</dbReference>
<keyword evidence="5" id="KW-0238">DNA-binding</keyword>
<dbReference type="Pfam" id="PF01751">
    <property type="entry name" value="Toprim"/>
    <property type="match status" value="1"/>
</dbReference>
<sequence>MLRRSVCAWEKLVIVESPNKVIKVEGLLSNPRVVPDWSFSKPNLKLISTGAERAIAMATTGHFMSLRELSWTPQSLGTVPIASHDFPENGVLSSFSLEWELIPGRRIRDTVSRYIEEKADNLTEIIVATDPDREGELIAVHAQNLIRRMFPDLKVPFTRAYMHSITEDGIRRAMEERHEAFDYHLANAAEARHAMDRIFGFLGSSVVRYANPQMRSIGRVQTPALILINDRETKIRSFLETHGSTYEVQAMCHFSSRQSQRFSQIVKVAPTQKGGSRGAASDVDWKDQASVKQRCSQWRLHDASDFRVAAGCTPQENATAPPKPFTMATLISKANRQLHYSSDMVSSCLQDLFQMGFITYPRTDSTRIDESVLPSIYSAIRKEYGKKLLQELDEGAGAKPCSRRSSSSKSDGDTAAETGNVEDAHEAIRPTNIDTKVDDLGSVSTPMKNIYDLVRRNTLAAFMIPMRTERVTVPITCKASNGEEVEFQLQGKHVVEPGWSAAFRVRSSEASGIAGAAAAAQQEAETDQDARAIEDGATVLPNISDDEFAAIMDVAARRNSSRVHNQLRLESAQVVEDKPMPPLPYSEGGLIEQLRSNGVGRPSTYPMIVKTLLARNYITVTRGRCETTPVGRMLVETSRATFPSIVDIGFTAAFEKKLDRIAKPESTSSADGSGAVRWSLPRSISEADFVLSSFISLFLNYVTEATKAKRAAISTRSLTLQHEKLNGGSNKPTDAAATSPTDGASVLSSASSSTEEQFRLNVERETKRVTAQVPDLVERMKMYRTFTALQNSLNDYLRQNFPVSPTWSGTAGASARAAGGSSGNKSRTRGTKASCKKNAKAESKKPRRFQEKKSRKKI</sequence>
<feature type="compositionally biased region" description="Polar residues" evidence="7">
    <location>
        <begin position="727"/>
        <end position="742"/>
    </location>
</feature>
<dbReference type="PROSITE" id="PS50880">
    <property type="entry name" value="TOPRIM"/>
    <property type="match status" value="1"/>
</dbReference>
<evidence type="ECO:0000256" key="1">
    <source>
        <dbReference type="ARBA" id="ARBA00000213"/>
    </source>
</evidence>
<proteinExistence type="inferred from homology"/>
<dbReference type="InterPro" id="IPR003601">
    <property type="entry name" value="Topo_IA_2"/>
</dbReference>
<keyword evidence="4" id="KW-0799">Topoisomerase</keyword>
<dbReference type="SMART" id="SM00436">
    <property type="entry name" value="TOP1Bc"/>
    <property type="match status" value="1"/>
</dbReference>
<dbReference type="Gene3D" id="1.10.460.10">
    <property type="entry name" value="Topoisomerase I, domain 2"/>
    <property type="match status" value="1"/>
</dbReference>